<proteinExistence type="predicted"/>
<dbReference type="AlphaFoldDB" id="A0AAP0ISD2"/>
<name>A0AAP0ISD2_9MAGN</name>
<gene>
    <name evidence="1" type="ORF">Syun_017917</name>
</gene>
<reference evidence="1 2" key="1">
    <citation type="submission" date="2024-01" db="EMBL/GenBank/DDBJ databases">
        <title>Genome assemblies of Stephania.</title>
        <authorList>
            <person name="Yang L."/>
        </authorList>
    </citation>
    <scope>NUCLEOTIDE SEQUENCE [LARGE SCALE GENOMIC DNA]</scope>
    <source>
        <strain evidence="1">YNDBR</strain>
        <tissue evidence="1">Leaf</tissue>
    </source>
</reference>
<dbReference type="EMBL" id="JBBNAF010000008">
    <property type="protein sequence ID" value="KAK9120300.1"/>
    <property type="molecule type" value="Genomic_DNA"/>
</dbReference>
<accession>A0AAP0ISD2</accession>
<evidence type="ECO:0000313" key="1">
    <source>
        <dbReference type="EMBL" id="KAK9120300.1"/>
    </source>
</evidence>
<comment type="caution">
    <text evidence="1">The sequence shown here is derived from an EMBL/GenBank/DDBJ whole genome shotgun (WGS) entry which is preliminary data.</text>
</comment>
<sequence>MSNQGGNSYNLRETTDSDERNWRAQMEHRMSVMAEMYQKAIHDMRSAQDQRLADMAQSQKKNMARIPELMQQGNTRATDYTYPTSCYLGPTSARNTSADPASRGKEILDDFIRGQRPTSTQNTFSEVHTKSATLRSNSSNMWWDKVRASLSQRFNFEGIVSAVAVVAGALPRHADGPKDISECAAKREIKAVGKDGVL</sequence>
<protein>
    <submittedName>
        <fullName evidence="1">Uncharacterized protein</fullName>
    </submittedName>
</protein>
<organism evidence="1 2">
    <name type="scientific">Stephania yunnanensis</name>
    <dbReference type="NCBI Taxonomy" id="152371"/>
    <lineage>
        <taxon>Eukaryota</taxon>
        <taxon>Viridiplantae</taxon>
        <taxon>Streptophyta</taxon>
        <taxon>Embryophyta</taxon>
        <taxon>Tracheophyta</taxon>
        <taxon>Spermatophyta</taxon>
        <taxon>Magnoliopsida</taxon>
        <taxon>Ranunculales</taxon>
        <taxon>Menispermaceae</taxon>
        <taxon>Menispermoideae</taxon>
        <taxon>Cissampelideae</taxon>
        <taxon>Stephania</taxon>
    </lineage>
</organism>
<dbReference type="Proteomes" id="UP001420932">
    <property type="component" value="Unassembled WGS sequence"/>
</dbReference>
<keyword evidence="2" id="KW-1185">Reference proteome</keyword>
<evidence type="ECO:0000313" key="2">
    <source>
        <dbReference type="Proteomes" id="UP001420932"/>
    </source>
</evidence>